<evidence type="ECO:0000259" key="5">
    <source>
        <dbReference type="Pfam" id="PF14743"/>
    </source>
</evidence>
<dbReference type="EC" id="6.5.1.7" evidence="6"/>
<dbReference type="AlphaFoldDB" id="A0A5C5CRW9"/>
<dbReference type="EC" id="6.5.1.6" evidence="6"/>
<comment type="caution">
    <text evidence="7">The sequence shown here is derived from an EMBL/GenBank/DDBJ whole genome shotgun (WGS) entry which is preliminary data.</text>
</comment>
<evidence type="ECO:0000256" key="2">
    <source>
        <dbReference type="ARBA" id="ARBA00022705"/>
    </source>
</evidence>
<evidence type="ECO:0000313" key="6">
    <source>
        <dbReference type="EMBL" id="MBB4092422.1"/>
    </source>
</evidence>
<evidence type="ECO:0000256" key="1">
    <source>
        <dbReference type="ARBA" id="ARBA00022598"/>
    </source>
</evidence>
<gene>
    <name evidence="7" type="ORF">FIB18_03250</name>
    <name evidence="6" type="ORF">GGQ79_000907</name>
</gene>
<dbReference type="GO" id="GO:0003910">
    <property type="term" value="F:DNA ligase (ATP) activity"/>
    <property type="evidence" value="ECO:0007669"/>
    <property type="project" value="UniProtKB-EC"/>
</dbReference>
<evidence type="ECO:0000313" key="7">
    <source>
        <dbReference type="EMBL" id="TNV14269.1"/>
    </source>
</evidence>
<dbReference type="Gene3D" id="3.30.470.30">
    <property type="entry name" value="DNA ligase/mRNA capping enzyme"/>
    <property type="match status" value="1"/>
</dbReference>
<dbReference type="GO" id="GO:0006281">
    <property type="term" value="P:DNA repair"/>
    <property type="evidence" value="ECO:0007669"/>
    <property type="project" value="UniProtKB-KW"/>
</dbReference>
<dbReference type="PANTHER" id="PTHR47810">
    <property type="entry name" value="DNA LIGASE"/>
    <property type="match status" value="1"/>
</dbReference>
<reference evidence="7" key="2">
    <citation type="submission" date="2019-06" db="EMBL/GenBank/DDBJ databases">
        <authorList>
            <person name="Hu M."/>
        </authorList>
    </citation>
    <scope>NUCLEOTIDE SEQUENCE</scope>
    <source>
        <strain evidence="7">08RB2639</strain>
    </source>
</reference>
<dbReference type="InterPro" id="IPR050326">
    <property type="entry name" value="NAD_dep_DNA_ligaseB"/>
</dbReference>
<feature type="domain" description="DNA ligase OB-like" evidence="5">
    <location>
        <begin position="220"/>
        <end position="283"/>
    </location>
</feature>
<accession>A0A5C5CRW9</accession>
<dbReference type="SUPFAM" id="SSF50249">
    <property type="entry name" value="Nucleic acid-binding proteins"/>
    <property type="match status" value="1"/>
</dbReference>
<keyword evidence="2" id="KW-0235">DNA replication</keyword>
<keyword evidence="3" id="KW-0227">DNA damage</keyword>
<keyword evidence="1 6" id="KW-0436">Ligase</keyword>
<keyword evidence="4" id="KW-0234">DNA repair</keyword>
<evidence type="ECO:0000313" key="9">
    <source>
        <dbReference type="Proteomes" id="UP000553980"/>
    </source>
</evidence>
<evidence type="ECO:0000256" key="4">
    <source>
        <dbReference type="ARBA" id="ARBA00023204"/>
    </source>
</evidence>
<evidence type="ECO:0000313" key="8">
    <source>
        <dbReference type="Proteomes" id="UP000313390"/>
    </source>
</evidence>
<reference evidence="6 9" key="3">
    <citation type="submission" date="2020-08" db="EMBL/GenBank/DDBJ databases">
        <title>Genomic Encyclopedia of Type Strains, Phase IV (KMG-IV): sequencing the most valuable type-strain genomes for metagenomic binning, comparative biology and taxonomic classification.</title>
        <authorList>
            <person name="Goeker M."/>
        </authorList>
    </citation>
    <scope>NUCLEOTIDE SEQUENCE [LARGE SCALE GENOMIC DNA]</scope>
    <source>
        <strain evidence="6 9">DSM 23868</strain>
    </source>
</reference>
<dbReference type="EC" id="6.5.1.1" evidence="6"/>
<evidence type="ECO:0000256" key="3">
    <source>
        <dbReference type="ARBA" id="ARBA00022763"/>
    </source>
</evidence>
<protein>
    <submittedName>
        <fullName evidence="6">DNA ligase-1</fullName>
        <ecNumber evidence="6">6.5.1.1</ecNumber>
        <ecNumber evidence="6">6.5.1.6</ecNumber>
        <ecNumber evidence="6">6.5.1.7</ecNumber>
    </submittedName>
</protein>
<dbReference type="Gene3D" id="3.30.1490.70">
    <property type="match status" value="1"/>
</dbReference>
<dbReference type="PANTHER" id="PTHR47810:SF1">
    <property type="entry name" value="DNA LIGASE B"/>
    <property type="match status" value="1"/>
</dbReference>
<organism evidence="7 8">
    <name type="scientific">Brucella pecoris</name>
    <dbReference type="NCBI Taxonomy" id="867683"/>
    <lineage>
        <taxon>Bacteria</taxon>
        <taxon>Pseudomonadati</taxon>
        <taxon>Pseudomonadota</taxon>
        <taxon>Alphaproteobacteria</taxon>
        <taxon>Hyphomicrobiales</taxon>
        <taxon>Brucellaceae</taxon>
        <taxon>Brucella/Ochrobactrum group</taxon>
        <taxon>Brucella</taxon>
    </lineage>
</organism>
<dbReference type="Proteomes" id="UP000553980">
    <property type="component" value="Unassembled WGS sequence"/>
</dbReference>
<proteinExistence type="predicted"/>
<dbReference type="RefSeq" id="WP_140019420.1">
    <property type="nucleotide sequence ID" value="NZ_JACIEX010000002.1"/>
</dbReference>
<dbReference type="PROSITE" id="PS00333">
    <property type="entry name" value="DNA_LIGASE_A2"/>
    <property type="match status" value="1"/>
</dbReference>
<dbReference type="InterPro" id="IPR016059">
    <property type="entry name" value="DNA_ligase_ATP-dep_CS"/>
</dbReference>
<keyword evidence="9" id="KW-1185">Reference proteome</keyword>
<name>A0A5C5CRW9_9HYPH</name>
<dbReference type="EMBL" id="VEWK01000002">
    <property type="protein sequence ID" value="TNV14269.1"/>
    <property type="molecule type" value="Genomic_DNA"/>
</dbReference>
<dbReference type="CDD" id="cd08041">
    <property type="entry name" value="OBF_kDNA_ligase_like"/>
    <property type="match status" value="1"/>
</dbReference>
<dbReference type="Proteomes" id="UP000313390">
    <property type="component" value="Unassembled WGS sequence"/>
</dbReference>
<dbReference type="OrthoDB" id="9770771at2"/>
<dbReference type="EMBL" id="JACIEX010000002">
    <property type="protein sequence ID" value="MBB4092422.1"/>
    <property type="molecule type" value="Genomic_DNA"/>
</dbReference>
<dbReference type="InterPro" id="IPR012340">
    <property type="entry name" value="NA-bd_OB-fold"/>
</dbReference>
<dbReference type="SUPFAM" id="SSF56091">
    <property type="entry name" value="DNA ligase/mRNA capping enzyme, catalytic domain"/>
    <property type="match status" value="1"/>
</dbReference>
<dbReference type="GO" id="GO:0006260">
    <property type="term" value="P:DNA replication"/>
    <property type="evidence" value="ECO:0007669"/>
    <property type="project" value="UniProtKB-KW"/>
</dbReference>
<dbReference type="Gene3D" id="2.40.50.140">
    <property type="entry name" value="Nucleic acid-binding proteins"/>
    <property type="match status" value="1"/>
</dbReference>
<dbReference type="InterPro" id="IPR029319">
    <property type="entry name" value="DNA_ligase_OB"/>
</dbReference>
<sequence length="286" mass="31946">MFKPLLAATADVALLKFPYYATPKIDGIRCLIMRDGAVTRSLKPIPNEHIRTILSSPVLVGLDGEILTFTDGKRDDFNTVQSKVMRKDGEPEFKLVAFDKFSEPDEAYSKRIIDMAAIYHSNMSPLLPDTITSLEELDAYEQRCVDEEGWEGVMLRKPNSIYKFGRSTTREGILLKVKRFSDDEAVILGTVEQMENGNEATVNALGHTERSSHKAGMIPKGTLGALACEWQGVRFELGTGFSQAQRDQLWAERDSLIGLKVTFKFQGVGTHGAPRFPVFLGIRRDI</sequence>
<reference evidence="7 8" key="1">
    <citation type="journal article" date="2011" name="Int. J. Syst. Evol. Microbiol.">
        <title>Ochrobactrum pecoris sp. nov., isolated from farm animals.</title>
        <authorList>
            <person name="Kampfer P."/>
            <person name="Huber B."/>
            <person name="Busse H.J."/>
            <person name="Scholz H.C."/>
            <person name="Tomaso H."/>
            <person name="Hotzel H."/>
            <person name="Melzer F."/>
        </authorList>
    </citation>
    <scope>NUCLEOTIDE SEQUENCE [LARGE SCALE GENOMIC DNA]</scope>
    <source>
        <strain evidence="7 8">08RB2639</strain>
    </source>
</reference>
<dbReference type="Pfam" id="PF14743">
    <property type="entry name" value="DNA_ligase_OB_2"/>
    <property type="match status" value="1"/>
</dbReference>